<gene>
    <name evidence="1" type="ORF">CFP75_42150</name>
</gene>
<accession>A0A229R7C6</accession>
<proteinExistence type="predicted"/>
<organism evidence="1 2">
    <name type="scientific">Amycolatopsis alba DSM 44262</name>
    <dbReference type="NCBI Taxonomy" id="1125972"/>
    <lineage>
        <taxon>Bacteria</taxon>
        <taxon>Bacillati</taxon>
        <taxon>Actinomycetota</taxon>
        <taxon>Actinomycetes</taxon>
        <taxon>Pseudonocardiales</taxon>
        <taxon>Pseudonocardiaceae</taxon>
        <taxon>Amycolatopsis</taxon>
    </lineage>
</organism>
<evidence type="ECO:0000313" key="1">
    <source>
        <dbReference type="EMBL" id="OXM42547.1"/>
    </source>
</evidence>
<reference evidence="1 2" key="1">
    <citation type="submission" date="2017-07" db="EMBL/GenBank/DDBJ databases">
        <title>Amycolatopsis alba DSM 44262 Genome sequencing and assembly.</title>
        <authorList>
            <person name="Kaur N."/>
            <person name="Mayilraj S."/>
        </authorList>
    </citation>
    <scope>NUCLEOTIDE SEQUENCE [LARGE SCALE GENOMIC DNA]</scope>
    <source>
        <strain evidence="1 2">DSM 44262</strain>
    </source>
</reference>
<protein>
    <submittedName>
        <fullName evidence="1">Uncharacterized protein</fullName>
    </submittedName>
</protein>
<keyword evidence="2" id="KW-1185">Reference proteome</keyword>
<dbReference type="Proteomes" id="UP000215563">
    <property type="component" value="Unassembled WGS sequence"/>
</dbReference>
<sequence length="56" mass="5813">MIAVNAKKLLTFAGIALVLFFVIAQPGQAAGLVGNIIGFLRSSAESVITFVSNVFS</sequence>
<dbReference type="OrthoDB" id="3634064at2"/>
<comment type="caution">
    <text evidence="1">The sequence shown here is derived from an EMBL/GenBank/DDBJ whole genome shotgun (WGS) entry which is preliminary data.</text>
</comment>
<evidence type="ECO:0000313" key="2">
    <source>
        <dbReference type="Proteomes" id="UP000215563"/>
    </source>
</evidence>
<dbReference type="EMBL" id="NMQU01000191">
    <property type="protein sequence ID" value="OXM42547.1"/>
    <property type="molecule type" value="Genomic_DNA"/>
</dbReference>
<name>A0A229R7C6_AMYAL</name>
<dbReference type="AlphaFoldDB" id="A0A229R7C6"/>